<evidence type="ECO:0000313" key="3">
    <source>
        <dbReference type="Proteomes" id="UP000314294"/>
    </source>
</evidence>
<comment type="caution">
    <text evidence="2">The sequence shown here is derived from an EMBL/GenBank/DDBJ whole genome shotgun (WGS) entry which is preliminary data.</text>
</comment>
<name>A0A4Z2GMY0_9TELE</name>
<feature type="compositionally biased region" description="Basic residues" evidence="1">
    <location>
        <begin position="1"/>
        <end position="15"/>
    </location>
</feature>
<dbReference type="AlphaFoldDB" id="A0A4Z2GMY0"/>
<gene>
    <name evidence="2" type="ORF">EYF80_035652</name>
</gene>
<dbReference type="Proteomes" id="UP000314294">
    <property type="component" value="Unassembled WGS sequence"/>
</dbReference>
<feature type="region of interest" description="Disordered" evidence="1">
    <location>
        <begin position="1"/>
        <end position="25"/>
    </location>
</feature>
<feature type="compositionally biased region" description="Basic and acidic residues" evidence="1">
    <location>
        <begin position="16"/>
        <end position="25"/>
    </location>
</feature>
<protein>
    <submittedName>
        <fullName evidence="2">Uncharacterized protein</fullName>
    </submittedName>
</protein>
<dbReference type="EMBL" id="SRLO01000494">
    <property type="protein sequence ID" value="TNN54144.1"/>
    <property type="molecule type" value="Genomic_DNA"/>
</dbReference>
<organism evidence="2 3">
    <name type="scientific">Liparis tanakae</name>
    <name type="common">Tanaka's snailfish</name>
    <dbReference type="NCBI Taxonomy" id="230148"/>
    <lineage>
        <taxon>Eukaryota</taxon>
        <taxon>Metazoa</taxon>
        <taxon>Chordata</taxon>
        <taxon>Craniata</taxon>
        <taxon>Vertebrata</taxon>
        <taxon>Euteleostomi</taxon>
        <taxon>Actinopterygii</taxon>
        <taxon>Neopterygii</taxon>
        <taxon>Teleostei</taxon>
        <taxon>Neoteleostei</taxon>
        <taxon>Acanthomorphata</taxon>
        <taxon>Eupercaria</taxon>
        <taxon>Perciformes</taxon>
        <taxon>Cottioidei</taxon>
        <taxon>Cottales</taxon>
        <taxon>Liparidae</taxon>
        <taxon>Liparis</taxon>
    </lineage>
</organism>
<sequence>MTVRPQQRKTIKKKRSSEITSHKGQHHVELGLVRPSLALILGVEGQGQRVVVAQLRTMRIPLEGHTDAFNYAVLS</sequence>
<proteinExistence type="predicted"/>
<evidence type="ECO:0000256" key="1">
    <source>
        <dbReference type="SAM" id="MobiDB-lite"/>
    </source>
</evidence>
<keyword evidence="3" id="KW-1185">Reference proteome</keyword>
<reference evidence="2 3" key="1">
    <citation type="submission" date="2019-03" db="EMBL/GenBank/DDBJ databases">
        <title>First draft genome of Liparis tanakae, snailfish: a comprehensive survey of snailfish specific genes.</title>
        <authorList>
            <person name="Kim W."/>
            <person name="Song I."/>
            <person name="Jeong J.-H."/>
            <person name="Kim D."/>
            <person name="Kim S."/>
            <person name="Ryu S."/>
            <person name="Song J.Y."/>
            <person name="Lee S.K."/>
        </authorList>
    </citation>
    <scope>NUCLEOTIDE SEQUENCE [LARGE SCALE GENOMIC DNA]</scope>
    <source>
        <tissue evidence="2">Muscle</tissue>
    </source>
</reference>
<evidence type="ECO:0000313" key="2">
    <source>
        <dbReference type="EMBL" id="TNN54144.1"/>
    </source>
</evidence>
<accession>A0A4Z2GMY0</accession>